<name>A0AAV1RSE5_9ROSI</name>
<protein>
    <submittedName>
        <fullName evidence="2">Uncharacterized protein</fullName>
    </submittedName>
</protein>
<dbReference type="Proteomes" id="UP001314170">
    <property type="component" value="Unassembled WGS sequence"/>
</dbReference>
<keyword evidence="3" id="KW-1185">Reference proteome</keyword>
<evidence type="ECO:0000313" key="3">
    <source>
        <dbReference type="Proteomes" id="UP001314170"/>
    </source>
</evidence>
<comment type="caution">
    <text evidence="2">The sequence shown here is derived from an EMBL/GenBank/DDBJ whole genome shotgun (WGS) entry which is preliminary data.</text>
</comment>
<feature type="compositionally biased region" description="Polar residues" evidence="1">
    <location>
        <begin position="32"/>
        <end position="43"/>
    </location>
</feature>
<proteinExistence type="predicted"/>
<dbReference type="AlphaFoldDB" id="A0AAV1RSE5"/>
<gene>
    <name evidence="2" type="ORF">DCAF_LOCUS14689</name>
</gene>
<feature type="region of interest" description="Disordered" evidence="1">
    <location>
        <begin position="32"/>
        <end position="62"/>
    </location>
</feature>
<evidence type="ECO:0000256" key="1">
    <source>
        <dbReference type="SAM" id="MobiDB-lite"/>
    </source>
</evidence>
<organism evidence="2 3">
    <name type="scientific">Dovyalis caffra</name>
    <dbReference type="NCBI Taxonomy" id="77055"/>
    <lineage>
        <taxon>Eukaryota</taxon>
        <taxon>Viridiplantae</taxon>
        <taxon>Streptophyta</taxon>
        <taxon>Embryophyta</taxon>
        <taxon>Tracheophyta</taxon>
        <taxon>Spermatophyta</taxon>
        <taxon>Magnoliopsida</taxon>
        <taxon>eudicotyledons</taxon>
        <taxon>Gunneridae</taxon>
        <taxon>Pentapetalae</taxon>
        <taxon>rosids</taxon>
        <taxon>fabids</taxon>
        <taxon>Malpighiales</taxon>
        <taxon>Salicaceae</taxon>
        <taxon>Flacourtieae</taxon>
        <taxon>Dovyalis</taxon>
    </lineage>
</organism>
<accession>A0AAV1RSE5</accession>
<dbReference type="EMBL" id="CAWUPB010001158">
    <property type="protein sequence ID" value="CAK7339631.1"/>
    <property type="molecule type" value="Genomic_DNA"/>
</dbReference>
<sequence length="122" mass="13745">MIASQSFQLQGMGPKSMSDLPISLSVTATVTTLNEPDGQSDSNLPKKPQNAGSQSCQGRKNGENYKEIVEKIRIKKRHHILFGGILSLLMLWDNIKIMHNQHQLIKIDRVFSITTLEERNTE</sequence>
<evidence type="ECO:0000313" key="2">
    <source>
        <dbReference type="EMBL" id="CAK7339631.1"/>
    </source>
</evidence>
<reference evidence="2 3" key="1">
    <citation type="submission" date="2024-01" db="EMBL/GenBank/DDBJ databases">
        <authorList>
            <person name="Waweru B."/>
        </authorList>
    </citation>
    <scope>NUCLEOTIDE SEQUENCE [LARGE SCALE GENOMIC DNA]</scope>
</reference>